<dbReference type="Gene3D" id="3.90.1140.10">
    <property type="entry name" value="Cyclic phosphodiesterase"/>
    <property type="match status" value="1"/>
</dbReference>
<gene>
    <name evidence="1" type="ORF">SAMN04489832_5117</name>
</gene>
<dbReference type="SUPFAM" id="SSF55144">
    <property type="entry name" value="LigT-like"/>
    <property type="match status" value="1"/>
</dbReference>
<dbReference type="AlphaFoldDB" id="A0A1N6A8S1"/>
<sequence length="215" mass="24444">MPAPIEYVDNMQDHWWWRPGWQAGRHYYACHFAIGEHAELAELAWRYQEALRTFPALDLIPSTWLHLTMQGIGFLDDLDDEQVARLSHGIRERLAELPAPVVTFHRPVVRKEAVYLPADPPAPIAAVRDAVRDVLAHVLGEDNAELAPGRVQSFRPHVSVAYSNAAQPAEPIAAALEQVEAEPVVVHLDHVGLLEFHRDHRMYEWTRSEPVRIGR</sequence>
<dbReference type="InterPro" id="IPR009097">
    <property type="entry name" value="Cyclic_Pdiesterase"/>
</dbReference>
<proteinExistence type="predicted"/>
<dbReference type="Pfam" id="PF13563">
    <property type="entry name" value="2_5_RNA_ligase2"/>
    <property type="match status" value="1"/>
</dbReference>
<keyword evidence="1" id="KW-0436">Ligase</keyword>
<dbReference type="OrthoDB" id="4541754at2"/>
<dbReference type="RefSeq" id="WP_143728502.1">
    <property type="nucleotide sequence ID" value="NZ_FSQT01000002.1"/>
</dbReference>
<evidence type="ECO:0000313" key="2">
    <source>
        <dbReference type="Proteomes" id="UP000185124"/>
    </source>
</evidence>
<name>A0A1N6A8S1_9ACTN</name>
<reference evidence="2" key="1">
    <citation type="submission" date="2016-12" db="EMBL/GenBank/DDBJ databases">
        <authorList>
            <person name="Varghese N."/>
            <person name="Submissions S."/>
        </authorList>
    </citation>
    <scope>NUCLEOTIDE SEQUENCE [LARGE SCALE GENOMIC DNA]</scope>
    <source>
        <strain evidence="2">DSM 45599</strain>
    </source>
</reference>
<dbReference type="STRING" id="709881.SAMN04489832_5117"/>
<keyword evidence="2" id="KW-1185">Reference proteome</keyword>
<protein>
    <submittedName>
        <fullName evidence="1">2'-5' RNA ligase</fullName>
    </submittedName>
</protein>
<dbReference type="GO" id="GO:0016874">
    <property type="term" value="F:ligase activity"/>
    <property type="evidence" value="ECO:0007669"/>
    <property type="project" value="UniProtKB-KW"/>
</dbReference>
<dbReference type="EMBL" id="FSQT01000002">
    <property type="protein sequence ID" value="SIN30397.1"/>
    <property type="molecule type" value="Genomic_DNA"/>
</dbReference>
<evidence type="ECO:0000313" key="1">
    <source>
        <dbReference type="EMBL" id="SIN30397.1"/>
    </source>
</evidence>
<accession>A0A1N6A8S1</accession>
<organism evidence="1 2">
    <name type="scientific">Micromonospora cremea</name>
    <dbReference type="NCBI Taxonomy" id="709881"/>
    <lineage>
        <taxon>Bacteria</taxon>
        <taxon>Bacillati</taxon>
        <taxon>Actinomycetota</taxon>
        <taxon>Actinomycetes</taxon>
        <taxon>Micromonosporales</taxon>
        <taxon>Micromonosporaceae</taxon>
        <taxon>Micromonospora</taxon>
    </lineage>
</organism>
<dbReference type="Proteomes" id="UP000185124">
    <property type="component" value="Unassembled WGS sequence"/>
</dbReference>